<reference evidence="2 3" key="1">
    <citation type="submission" date="2018-06" db="EMBL/GenBank/DDBJ databases">
        <title>A transcriptomic atlas of mushroom development highlights an independent origin of complex multicellularity.</title>
        <authorList>
            <consortium name="DOE Joint Genome Institute"/>
            <person name="Krizsan K."/>
            <person name="Almasi E."/>
            <person name="Merenyi Z."/>
            <person name="Sahu N."/>
            <person name="Viragh M."/>
            <person name="Koszo T."/>
            <person name="Mondo S."/>
            <person name="Kiss B."/>
            <person name="Balint B."/>
            <person name="Kues U."/>
            <person name="Barry K."/>
            <person name="Hegedus J.C."/>
            <person name="Henrissat B."/>
            <person name="Johnson J."/>
            <person name="Lipzen A."/>
            <person name="Ohm R."/>
            <person name="Nagy I."/>
            <person name="Pangilinan J."/>
            <person name="Yan J."/>
            <person name="Xiong Y."/>
            <person name="Grigoriev I.V."/>
            <person name="Hibbett D.S."/>
            <person name="Nagy L.G."/>
        </authorList>
    </citation>
    <scope>NUCLEOTIDE SEQUENCE [LARGE SCALE GENOMIC DNA]</scope>
    <source>
        <strain evidence="2 3">SZMC22713</strain>
    </source>
</reference>
<evidence type="ECO:0000313" key="2">
    <source>
        <dbReference type="EMBL" id="TDL27892.1"/>
    </source>
</evidence>
<keyword evidence="3" id="KW-1185">Reference proteome</keyword>
<feature type="region of interest" description="Disordered" evidence="1">
    <location>
        <begin position="156"/>
        <end position="176"/>
    </location>
</feature>
<dbReference type="Proteomes" id="UP000294933">
    <property type="component" value="Unassembled WGS sequence"/>
</dbReference>
<sequence>MPIGDLRPAELAGFLLDAYALLREYDVTTPGKYKETASYSSCPELGLGTLIFLGEMSIYCGNIVREINADTFNIELSPSTKNRSDSVWTIGNEVETEMQNRGYIHGHVTWPSRCLVSCGRPTSHCAEVTDPTDEVRFMTDLSSQLYRAPYRWRARPISPPVPNSSERELEGTAMTA</sequence>
<gene>
    <name evidence="2" type="ORF">BD410DRAFT_799271</name>
</gene>
<evidence type="ECO:0000256" key="1">
    <source>
        <dbReference type="SAM" id="MobiDB-lite"/>
    </source>
</evidence>
<protein>
    <submittedName>
        <fullName evidence="2">Uncharacterized protein</fullName>
    </submittedName>
</protein>
<name>A0A4Y7QLC5_9AGAM</name>
<accession>A0A4Y7QLC5</accession>
<organism evidence="2 3">
    <name type="scientific">Rickenella mellea</name>
    <dbReference type="NCBI Taxonomy" id="50990"/>
    <lineage>
        <taxon>Eukaryota</taxon>
        <taxon>Fungi</taxon>
        <taxon>Dikarya</taxon>
        <taxon>Basidiomycota</taxon>
        <taxon>Agaricomycotina</taxon>
        <taxon>Agaricomycetes</taxon>
        <taxon>Hymenochaetales</taxon>
        <taxon>Rickenellaceae</taxon>
        <taxon>Rickenella</taxon>
    </lineage>
</organism>
<dbReference type="EMBL" id="ML170158">
    <property type="protein sequence ID" value="TDL27892.1"/>
    <property type="molecule type" value="Genomic_DNA"/>
</dbReference>
<evidence type="ECO:0000313" key="3">
    <source>
        <dbReference type="Proteomes" id="UP000294933"/>
    </source>
</evidence>
<dbReference type="VEuPathDB" id="FungiDB:BD410DRAFT_799271"/>
<proteinExistence type="predicted"/>
<dbReference type="AlphaFoldDB" id="A0A4Y7QLC5"/>